<keyword evidence="3 7" id="KW-0228">DNA excision</keyword>
<evidence type="ECO:0000256" key="5">
    <source>
        <dbReference type="ARBA" id="ARBA00023204"/>
    </source>
</evidence>
<evidence type="ECO:0000313" key="13">
    <source>
        <dbReference type="Proteomes" id="UP000556026"/>
    </source>
</evidence>
<keyword evidence="5 7" id="KW-0234">DNA repair</keyword>
<evidence type="ECO:0000259" key="11">
    <source>
        <dbReference type="PROSITE" id="PS50165"/>
    </source>
</evidence>
<dbReference type="Gene3D" id="3.30.420.340">
    <property type="entry name" value="UvrC, RNAse H endonuclease domain"/>
    <property type="match status" value="1"/>
</dbReference>
<keyword evidence="2 7" id="KW-0227">DNA damage</keyword>
<accession>A0A6V8MFR0</accession>
<organism evidence="12 13">
    <name type="scientific">Geomonas silvestris</name>
    <dbReference type="NCBI Taxonomy" id="2740184"/>
    <lineage>
        <taxon>Bacteria</taxon>
        <taxon>Pseudomonadati</taxon>
        <taxon>Thermodesulfobacteriota</taxon>
        <taxon>Desulfuromonadia</taxon>
        <taxon>Geobacterales</taxon>
        <taxon>Geobacteraceae</taxon>
        <taxon>Geomonas</taxon>
    </lineage>
</organism>
<dbReference type="GO" id="GO:0009381">
    <property type="term" value="F:excinuclease ABC activity"/>
    <property type="evidence" value="ECO:0007669"/>
    <property type="project" value="UniProtKB-UniRule"/>
</dbReference>
<dbReference type="GO" id="GO:0009432">
    <property type="term" value="P:SOS response"/>
    <property type="evidence" value="ECO:0007669"/>
    <property type="project" value="UniProtKB-UniRule"/>
</dbReference>
<dbReference type="EMBL" id="BLXX01000002">
    <property type="protein sequence ID" value="GFO58724.1"/>
    <property type="molecule type" value="Genomic_DNA"/>
</dbReference>
<keyword evidence="8" id="KW-0175">Coiled coil</keyword>
<dbReference type="Pfam" id="PF08459">
    <property type="entry name" value="UvrC_RNaseH_dom"/>
    <property type="match status" value="1"/>
</dbReference>
<dbReference type="GO" id="GO:0009380">
    <property type="term" value="C:excinuclease repair complex"/>
    <property type="evidence" value="ECO:0007669"/>
    <property type="project" value="InterPro"/>
</dbReference>
<comment type="function">
    <text evidence="7">The UvrABC repair system catalyzes the recognition and processing of DNA lesions. UvrC both incises the 5' and 3' sides of the lesion. The N-terminal half is responsible for the 3' incision and the C-terminal half is responsible for the 5' incision.</text>
</comment>
<dbReference type="Gene3D" id="1.10.150.20">
    <property type="entry name" value="5' to 3' exonuclease, C-terminal subdomain"/>
    <property type="match status" value="1"/>
</dbReference>
<dbReference type="SUPFAM" id="SSF82771">
    <property type="entry name" value="GIY-YIG endonuclease"/>
    <property type="match status" value="1"/>
</dbReference>
<dbReference type="PROSITE" id="PS50151">
    <property type="entry name" value="UVR"/>
    <property type="match status" value="1"/>
</dbReference>
<dbReference type="InterPro" id="IPR035901">
    <property type="entry name" value="GIY-YIG_endonuc_sf"/>
</dbReference>
<feature type="domain" description="UVR" evidence="9">
    <location>
        <begin position="200"/>
        <end position="235"/>
    </location>
</feature>
<evidence type="ECO:0000256" key="8">
    <source>
        <dbReference type="SAM" id="Coils"/>
    </source>
</evidence>
<dbReference type="PROSITE" id="PS50164">
    <property type="entry name" value="GIY_YIG"/>
    <property type="match status" value="1"/>
</dbReference>
<dbReference type="Pfam" id="PF14520">
    <property type="entry name" value="HHH_5"/>
    <property type="match status" value="1"/>
</dbReference>
<name>A0A6V8MFR0_9BACT</name>
<sequence length="610" mass="68806">MITPEMIANFPKTPGVYLMRSADQTVLYVGKARNLKSRVRAYVGPGDSRIHIRFMVQQVVSIEFIVTDTEKEALILENTLIKQHRPKYNINLRDDKTYFSLRMDMKESFPRLSIVRKVPADGARYFGPYASATSAREVLKQLYKLFPLRHYPLATCMARKRPCLYYQIKQCSAPCCGKISVEDYAALAEGAALFLEGKNNEVARIYKARMNQASEQMRYEDAARYRDLVKAIEVTVERQKVVARGADSDVFGIHRTGDELQVVLLHIRGGALTGSRSFSFEWELETEEGLASFLNEYYGQENPIPPQILLPMPLPEPQALEELLSEKLGKKVAITAPQRGAKLEIVMLAQKNALTAAQERIKKAESAEDLLDELSSKLHLGRLPKRIECYDISNIQGEMAVGSRVVFVDGKADKSLYRRYRIRSVLQSDDFAMMREMLSRRFKPESAEERPDLIVVDGGIGQLNVLSAVLEELGVEGVEAAGLAKSRVERSMESAELRRSDERVFRPGRKNPIVLRQNSAPLLLLARIRDEAHRFAVTYHKTVRSKVFTSSELDQAAGIGAKRKKALLKHFGSLRKIKEASLAQLTEVGGMNESTAQKLWEHLHHAKPEA</sequence>
<dbReference type="SUPFAM" id="SSF46600">
    <property type="entry name" value="C-terminal UvrC-binding domain of UvrB"/>
    <property type="match status" value="1"/>
</dbReference>
<dbReference type="InterPro" id="IPR000305">
    <property type="entry name" value="GIY-YIG_endonuc"/>
</dbReference>
<proteinExistence type="inferred from homology"/>
<evidence type="ECO:0000259" key="9">
    <source>
        <dbReference type="PROSITE" id="PS50151"/>
    </source>
</evidence>
<keyword evidence="6 7" id="KW-0742">SOS response</keyword>
<dbReference type="HAMAP" id="MF_00203">
    <property type="entry name" value="UvrC"/>
    <property type="match status" value="1"/>
</dbReference>
<dbReference type="PANTHER" id="PTHR30562:SF1">
    <property type="entry name" value="UVRABC SYSTEM PROTEIN C"/>
    <property type="match status" value="1"/>
</dbReference>
<evidence type="ECO:0000256" key="1">
    <source>
        <dbReference type="ARBA" id="ARBA00022490"/>
    </source>
</evidence>
<dbReference type="Gene3D" id="3.40.1440.10">
    <property type="entry name" value="GIY-YIG endonuclease"/>
    <property type="match status" value="1"/>
</dbReference>
<dbReference type="Pfam" id="PF22920">
    <property type="entry name" value="UvrC_RNaseH"/>
    <property type="match status" value="1"/>
</dbReference>
<keyword evidence="4 7" id="KW-0267">Excision nuclease</keyword>
<feature type="coiled-coil region" evidence="8">
    <location>
        <begin position="347"/>
        <end position="377"/>
    </location>
</feature>
<keyword evidence="1 7" id="KW-0963">Cytoplasm</keyword>
<dbReference type="PROSITE" id="PS50165">
    <property type="entry name" value="UVRC"/>
    <property type="match status" value="1"/>
</dbReference>
<dbReference type="CDD" id="cd10434">
    <property type="entry name" value="GIY-YIG_UvrC_Cho"/>
    <property type="match status" value="1"/>
</dbReference>
<evidence type="ECO:0000256" key="6">
    <source>
        <dbReference type="ARBA" id="ARBA00023236"/>
    </source>
</evidence>
<comment type="caution">
    <text evidence="12">The sequence shown here is derived from an EMBL/GenBank/DDBJ whole genome shotgun (WGS) entry which is preliminary data.</text>
</comment>
<dbReference type="GO" id="GO:0006289">
    <property type="term" value="P:nucleotide-excision repair"/>
    <property type="evidence" value="ECO:0007669"/>
    <property type="project" value="UniProtKB-UniRule"/>
</dbReference>
<dbReference type="Pfam" id="PF02151">
    <property type="entry name" value="UVR"/>
    <property type="match status" value="1"/>
</dbReference>
<feature type="domain" description="UvrC family homology region profile" evidence="11">
    <location>
        <begin position="262"/>
        <end position="470"/>
    </location>
</feature>
<comment type="similarity">
    <text evidence="7">Belongs to the UvrC family.</text>
</comment>
<dbReference type="RefSeq" id="WP_183353575.1">
    <property type="nucleotide sequence ID" value="NZ_BLXX01000002.1"/>
</dbReference>
<feature type="domain" description="GIY-YIG" evidence="10">
    <location>
        <begin position="12"/>
        <end position="90"/>
    </location>
</feature>
<dbReference type="InterPro" id="IPR010994">
    <property type="entry name" value="RuvA_2-like"/>
</dbReference>
<evidence type="ECO:0000256" key="7">
    <source>
        <dbReference type="HAMAP-Rule" id="MF_00203"/>
    </source>
</evidence>
<evidence type="ECO:0000313" key="12">
    <source>
        <dbReference type="EMBL" id="GFO58724.1"/>
    </source>
</evidence>
<dbReference type="InterPro" id="IPR047296">
    <property type="entry name" value="GIY-YIG_UvrC_Cho"/>
</dbReference>
<evidence type="ECO:0000256" key="3">
    <source>
        <dbReference type="ARBA" id="ARBA00022769"/>
    </source>
</evidence>
<dbReference type="InterPro" id="IPR038476">
    <property type="entry name" value="UvrC_RNase_H_dom_sf"/>
</dbReference>
<dbReference type="NCBIfam" id="NF001824">
    <property type="entry name" value="PRK00558.1-5"/>
    <property type="match status" value="1"/>
</dbReference>
<reference evidence="13" key="1">
    <citation type="submission" date="2020-06" db="EMBL/GenBank/DDBJ databases">
        <title>Draft genomic sequence of Geomonas sp. Red330.</title>
        <authorList>
            <person name="Itoh H."/>
            <person name="Zhenxing X."/>
            <person name="Ushijima N."/>
            <person name="Masuda Y."/>
            <person name="Shiratori Y."/>
            <person name="Senoo K."/>
        </authorList>
    </citation>
    <scope>NUCLEOTIDE SEQUENCE [LARGE SCALE GENOMIC DNA]</scope>
    <source>
        <strain evidence="13">Red330</strain>
    </source>
</reference>
<dbReference type="NCBIfam" id="TIGR00194">
    <property type="entry name" value="uvrC"/>
    <property type="match status" value="1"/>
</dbReference>
<dbReference type="InterPro" id="IPR001162">
    <property type="entry name" value="UvrC_RNase_H_dom"/>
</dbReference>
<protein>
    <recommendedName>
        <fullName evidence="7">UvrABC system protein C</fullName>
        <shortName evidence="7">Protein UvrC</shortName>
    </recommendedName>
    <alternativeName>
        <fullName evidence="7">Excinuclease ABC subunit C</fullName>
    </alternativeName>
</protein>
<dbReference type="InterPro" id="IPR001943">
    <property type="entry name" value="UVR_dom"/>
</dbReference>
<keyword evidence="13" id="KW-1185">Reference proteome</keyword>
<dbReference type="FunFam" id="3.40.1440.10:FF:000001">
    <property type="entry name" value="UvrABC system protein C"/>
    <property type="match status" value="1"/>
</dbReference>
<dbReference type="GO" id="GO:0003677">
    <property type="term" value="F:DNA binding"/>
    <property type="evidence" value="ECO:0007669"/>
    <property type="project" value="UniProtKB-UniRule"/>
</dbReference>
<evidence type="ECO:0000256" key="2">
    <source>
        <dbReference type="ARBA" id="ARBA00022763"/>
    </source>
</evidence>
<gene>
    <name evidence="7 12" type="primary">uvrC</name>
    <name evidence="12" type="ORF">GMST_10490</name>
</gene>
<dbReference type="InterPro" id="IPR036876">
    <property type="entry name" value="UVR_dom_sf"/>
</dbReference>
<dbReference type="Proteomes" id="UP000556026">
    <property type="component" value="Unassembled WGS sequence"/>
</dbReference>
<comment type="subunit">
    <text evidence="7">Interacts with UvrB in an incision complex.</text>
</comment>
<dbReference type="GO" id="GO:0005737">
    <property type="term" value="C:cytoplasm"/>
    <property type="evidence" value="ECO:0007669"/>
    <property type="project" value="UniProtKB-SubCell"/>
</dbReference>
<dbReference type="InterPro" id="IPR004791">
    <property type="entry name" value="UvrC"/>
</dbReference>
<dbReference type="AlphaFoldDB" id="A0A6V8MFR0"/>
<evidence type="ECO:0000256" key="4">
    <source>
        <dbReference type="ARBA" id="ARBA00022881"/>
    </source>
</evidence>
<comment type="subcellular location">
    <subcellularLocation>
        <location evidence="7">Cytoplasm</location>
    </subcellularLocation>
</comment>
<dbReference type="Pfam" id="PF01541">
    <property type="entry name" value="GIY-YIG"/>
    <property type="match status" value="1"/>
</dbReference>
<dbReference type="PANTHER" id="PTHR30562">
    <property type="entry name" value="UVRC/OXIDOREDUCTASE"/>
    <property type="match status" value="1"/>
</dbReference>
<dbReference type="SMART" id="SM00465">
    <property type="entry name" value="GIYc"/>
    <property type="match status" value="1"/>
</dbReference>
<evidence type="ECO:0000259" key="10">
    <source>
        <dbReference type="PROSITE" id="PS50164"/>
    </source>
</evidence>
<dbReference type="InterPro" id="IPR050066">
    <property type="entry name" value="UvrABC_protein_C"/>
</dbReference>
<dbReference type="SUPFAM" id="SSF47781">
    <property type="entry name" value="RuvA domain 2-like"/>
    <property type="match status" value="1"/>
</dbReference>